<comment type="similarity">
    <text evidence="1">Belongs to the gamma-glutamyltransferase family.</text>
</comment>
<gene>
    <name evidence="5" type="primary">capD</name>
    <name evidence="5" type="ORF">AK40_6004</name>
</gene>
<dbReference type="Pfam" id="PF01019">
    <property type="entry name" value="G_glu_transpept"/>
    <property type="match status" value="1"/>
</dbReference>
<dbReference type="PROSITE" id="PS51257">
    <property type="entry name" value="PROKAR_LIPOPROTEIN"/>
    <property type="match status" value="1"/>
</dbReference>
<organism evidence="5 6">
    <name type="scientific">Bacillus cereus 03BB108</name>
    <dbReference type="NCBI Taxonomy" id="451709"/>
    <lineage>
        <taxon>Bacteria</taxon>
        <taxon>Bacillati</taxon>
        <taxon>Bacillota</taxon>
        <taxon>Bacilli</taxon>
        <taxon>Bacillales</taxon>
        <taxon>Bacillaceae</taxon>
        <taxon>Bacillus</taxon>
        <taxon>Bacillus cereus group</taxon>
    </lineage>
</organism>
<sequence>MKSFRWGKKIIISFLIISLMGCIVASCSFNKIKGCTKQQIDSIGDKGAYGVSASHPLAVEEGMKVLKNGGSAVDAAIVVSYVLGVVELYASGIGGGGGMLIISKDKKTFIDYRETAPYFTGNQNPSIGVPGFVAGMEYIHENYGSLPMSELLQPAINYAKKGFQVNDSLMTRLDLEKPRIYSDKLSIFYPNGEPIETGETLIQTDLARTLKKIQKEGAKGFYEGEVARAISKTAKISLEDIEGYKVKVRKPVKGNYMGYDVYTAPPPFSGVTLLQMLKLAEEKEVYKDVEHTATYISKMEEITRVAYQDRKKNIGDPKYVKMDPNKMVSDKYISIIKNENGEALSEEEHESTTHFVIIDRSGTIVSATNTLSNFFGTGKYTEGFFLNNQLQNFGSDGINSYEPGKFSRTFMAPTVLKNGEETIGIGSPGGNRIPQILTPILDKYTNGKGILQDIVNEYRFAFGKNTAYIEMQLSPELKNELSRKGLNAKQKVSPTFFGGVQALIKDERDNVIAGAGDERRNGTWKSNK</sequence>
<dbReference type="InterPro" id="IPR051792">
    <property type="entry name" value="GGT_bact"/>
</dbReference>
<evidence type="ECO:0000256" key="4">
    <source>
        <dbReference type="ARBA" id="ARBA00023145"/>
    </source>
</evidence>
<dbReference type="PANTHER" id="PTHR43199:SF1">
    <property type="entry name" value="GLUTATHIONE HYDROLASE PROENZYME"/>
    <property type="match status" value="1"/>
</dbReference>
<dbReference type="SUPFAM" id="SSF56235">
    <property type="entry name" value="N-terminal nucleophile aminohydrolases (Ntn hydrolases)"/>
    <property type="match status" value="1"/>
</dbReference>
<name>A0AAN0SQV7_BACCE</name>
<evidence type="ECO:0000256" key="2">
    <source>
        <dbReference type="ARBA" id="ARBA00022679"/>
    </source>
</evidence>
<dbReference type="GO" id="GO:0016740">
    <property type="term" value="F:transferase activity"/>
    <property type="evidence" value="ECO:0007669"/>
    <property type="project" value="UniProtKB-KW"/>
</dbReference>
<evidence type="ECO:0000313" key="5">
    <source>
        <dbReference type="EMBL" id="AJI08347.1"/>
    </source>
</evidence>
<reference evidence="5 6" key="1">
    <citation type="journal article" date="2015" name="Genome Announc.">
        <title>Complete genome sequences for 35 biothreat assay-relevant bacillus species.</title>
        <authorList>
            <person name="Johnson S.L."/>
            <person name="Daligault H.E."/>
            <person name="Davenport K.W."/>
            <person name="Jaissle J."/>
            <person name="Frey K.G."/>
            <person name="Ladner J.T."/>
            <person name="Broomall S.M."/>
            <person name="Bishop-Lilly K.A."/>
            <person name="Bruce D.C."/>
            <person name="Gibbons H.S."/>
            <person name="Coyne S.R."/>
            <person name="Lo C.C."/>
            <person name="Meincke L."/>
            <person name="Munk A.C."/>
            <person name="Koroleva G.I."/>
            <person name="Rosenzweig C.N."/>
            <person name="Palacios G.F."/>
            <person name="Redden C.L."/>
            <person name="Minogue T.D."/>
            <person name="Chain P.S."/>
        </authorList>
    </citation>
    <scope>NUCLEOTIDE SEQUENCE [LARGE SCALE GENOMIC DNA]</scope>
    <source>
        <strain evidence="5 6">03BB108</strain>
    </source>
</reference>
<keyword evidence="5" id="KW-0614">Plasmid</keyword>
<dbReference type="InterPro" id="IPR029055">
    <property type="entry name" value="Ntn_hydrolases_N"/>
</dbReference>
<dbReference type="Gene3D" id="1.10.246.230">
    <property type="match status" value="1"/>
</dbReference>
<evidence type="ECO:0000256" key="1">
    <source>
        <dbReference type="ARBA" id="ARBA00009381"/>
    </source>
</evidence>
<dbReference type="GO" id="GO:0016787">
    <property type="term" value="F:hydrolase activity"/>
    <property type="evidence" value="ECO:0007669"/>
    <property type="project" value="UniProtKB-KW"/>
</dbReference>
<evidence type="ECO:0000313" key="6">
    <source>
        <dbReference type="Proteomes" id="UP000031861"/>
    </source>
</evidence>
<keyword evidence="4" id="KW-0865">Zymogen</keyword>
<keyword evidence="2" id="KW-0808">Transferase</keyword>
<protein>
    <submittedName>
        <fullName evidence="5">Capsule biosynthesis protein CapD</fullName>
    </submittedName>
</protein>
<dbReference type="InterPro" id="IPR043137">
    <property type="entry name" value="GGT_ssub_C"/>
</dbReference>
<dbReference type="PRINTS" id="PR01210">
    <property type="entry name" value="GGTRANSPTASE"/>
</dbReference>
<dbReference type="Proteomes" id="UP000031861">
    <property type="component" value="Plasmid pBFI_2"/>
</dbReference>
<dbReference type="Gene3D" id="3.60.20.40">
    <property type="match status" value="1"/>
</dbReference>
<evidence type="ECO:0000256" key="3">
    <source>
        <dbReference type="ARBA" id="ARBA00022801"/>
    </source>
</evidence>
<dbReference type="EMBL" id="CP009636">
    <property type="protein sequence ID" value="AJI08347.1"/>
    <property type="molecule type" value="Genomic_DNA"/>
</dbReference>
<dbReference type="PANTHER" id="PTHR43199">
    <property type="entry name" value="GLUTATHIONE HYDROLASE"/>
    <property type="match status" value="1"/>
</dbReference>
<geneLocation type="plasmid" evidence="5 6">
    <name>pBFI_2</name>
</geneLocation>
<keyword evidence="3" id="KW-0378">Hydrolase</keyword>
<proteinExistence type="inferred from homology"/>
<dbReference type="RefSeq" id="WP_001996182.1">
    <property type="nucleotide sequence ID" value="NZ_CP009636.1"/>
</dbReference>
<dbReference type="AlphaFoldDB" id="A0AAN0SQV7"/>
<accession>A0AAN0SQV7</accession>